<dbReference type="OMA" id="HELEWSY"/>
<dbReference type="OrthoDB" id="27325at2759"/>
<reference evidence="5" key="1">
    <citation type="submission" date="2011-02" db="EMBL/GenBank/DDBJ databases">
        <title>The Genome Sequence of Capsaspora owczarzaki ATCC 30864.</title>
        <authorList>
            <person name="Russ C."/>
            <person name="Cuomo C."/>
            <person name="Burger G."/>
            <person name="Gray M.W."/>
            <person name="Holland P.W.H."/>
            <person name="King N."/>
            <person name="Lang F.B.F."/>
            <person name="Roger A.J."/>
            <person name="Ruiz-Trillo I."/>
            <person name="Young S.K."/>
            <person name="Zeng Q."/>
            <person name="Gargeya S."/>
            <person name="Alvarado L."/>
            <person name="Berlin A."/>
            <person name="Chapman S.B."/>
            <person name="Chen Z."/>
            <person name="Freedman E."/>
            <person name="Gellesch M."/>
            <person name="Goldberg J."/>
            <person name="Griggs A."/>
            <person name="Gujja S."/>
            <person name="Heilman E."/>
            <person name="Heiman D."/>
            <person name="Howarth C."/>
            <person name="Mehta T."/>
            <person name="Neiman D."/>
            <person name="Pearson M."/>
            <person name="Roberts A."/>
            <person name="Saif S."/>
            <person name="Shea T."/>
            <person name="Shenoy N."/>
            <person name="Sisk P."/>
            <person name="Stolte C."/>
            <person name="Sykes S."/>
            <person name="White J."/>
            <person name="Yandava C."/>
            <person name="Haas B."/>
            <person name="Nusbaum C."/>
            <person name="Birren B."/>
        </authorList>
    </citation>
    <scope>NUCLEOTIDE SEQUENCE</scope>
    <source>
        <strain evidence="5">ATCC 30864</strain>
    </source>
</reference>
<dbReference type="Proteomes" id="UP000008743">
    <property type="component" value="Unassembled WGS sequence"/>
</dbReference>
<feature type="region of interest" description="Disordered" evidence="3">
    <location>
        <begin position="127"/>
        <end position="173"/>
    </location>
</feature>
<dbReference type="InterPro" id="IPR002164">
    <property type="entry name" value="NAP_family"/>
</dbReference>
<evidence type="ECO:0000256" key="3">
    <source>
        <dbReference type="SAM" id="MobiDB-lite"/>
    </source>
</evidence>
<keyword evidence="5" id="KW-1185">Reference proteome</keyword>
<protein>
    <submittedName>
        <fullName evidence="4">Nucleosome assembly protein</fullName>
    </submittedName>
</protein>
<feature type="region of interest" description="Disordered" evidence="3">
    <location>
        <begin position="1"/>
        <end position="38"/>
    </location>
</feature>
<dbReference type="STRING" id="595528.A0A0D2WXN2"/>
<dbReference type="FunFam" id="1.20.5.1500:FF:000001">
    <property type="entry name" value="Nucleosome assembly protein 1-like 1"/>
    <property type="match status" value="1"/>
</dbReference>
<dbReference type="AlphaFoldDB" id="A0A0D2WXN2"/>
<feature type="region of interest" description="Disordered" evidence="3">
    <location>
        <begin position="349"/>
        <end position="401"/>
    </location>
</feature>
<dbReference type="SUPFAM" id="SSF143113">
    <property type="entry name" value="NAP-like"/>
    <property type="match status" value="1"/>
</dbReference>
<dbReference type="EMBL" id="KE346374">
    <property type="protein sequence ID" value="KJE97538.1"/>
    <property type="molecule type" value="Genomic_DNA"/>
</dbReference>
<dbReference type="InParanoid" id="A0A0D2WXN2"/>
<dbReference type="Pfam" id="PF00956">
    <property type="entry name" value="NAP"/>
    <property type="match status" value="1"/>
</dbReference>
<feature type="compositionally biased region" description="Basic and acidic residues" evidence="3">
    <location>
        <begin position="16"/>
        <end position="28"/>
    </location>
</feature>
<dbReference type="InterPro" id="IPR037231">
    <property type="entry name" value="NAP-like_sf"/>
</dbReference>
<feature type="compositionally biased region" description="Acidic residues" evidence="3">
    <location>
        <begin position="129"/>
        <end position="151"/>
    </location>
</feature>
<dbReference type="FunCoup" id="A0A0D2WXN2">
    <property type="interactions" value="340"/>
</dbReference>
<name>A0A0D2WXN2_CAPO3</name>
<dbReference type="GO" id="GO:0006334">
    <property type="term" value="P:nucleosome assembly"/>
    <property type="evidence" value="ECO:0007669"/>
    <property type="project" value="InterPro"/>
</dbReference>
<dbReference type="RefSeq" id="XP_004343237.1">
    <property type="nucleotide sequence ID" value="XM_004343187.2"/>
</dbReference>
<gene>
    <name evidence="4" type="ORF">CAOG_007378</name>
</gene>
<evidence type="ECO:0000256" key="2">
    <source>
        <dbReference type="RuleBase" id="RU003876"/>
    </source>
</evidence>
<comment type="similarity">
    <text evidence="1 2">Belongs to the nucleosome assembly protein (NAP) family.</text>
</comment>
<evidence type="ECO:0000256" key="1">
    <source>
        <dbReference type="ARBA" id="ARBA00009947"/>
    </source>
</evidence>
<dbReference type="Gene3D" id="3.30.1120.90">
    <property type="entry name" value="Nucleosome assembly protein"/>
    <property type="match status" value="1"/>
</dbReference>
<proteinExistence type="inferred from homology"/>
<accession>A0A0D2WXN2</accession>
<dbReference type="PhylomeDB" id="A0A0D2WXN2"/>
<dbReference type="Gene3D" id="1.20.5.1500">
    <property type="match status" value="1"/>
</dbReference>
<dbReference type="GO" id="GO:0005634">
    <property type="term" value="C:nucleus"/>
    <property type="evidence" value="ECO:0007669"/>
    <property type="project" value="InterPro"/>
</dbReference>
<feature type="compositionally biased region" description="Basic residues" evidence="3">
    <location>
        <begin position="1"/>
        <end position="15"/>
    </location>
</feature>
<feature type="compositionally biased region" description="Acidic residues" evidence="3">
    <location>
        <begin position="350"/>
        <end position="385"/>
    </location>
</feature>
<dbReference type="eggNOG" id="KOG1507">
    <property type="taxonomic scope" value="Eukaryota"/>
</dbReference>
<dbReference type="PANTHER" id="PTHR11875">
    <property type="entry name" value="TESTIS-SPECIFIC Y-ENCODED PROTEIN"/>
    <property type="match status" value="1"/>
</dbReference>
<sequence>MSKRAGRSPAKHAHSHDHEDHDHDHDDHEEGTEAEQQAAIQALLAQNPQLAAMINSRLGSIAGQSSGLLESFPEDVQRRIKALKNLHVKHLELETEYQKEVNALERKYLKLYTPLYEKRATIAAGAYEPTDEEANYVSDNEEDEEDDDEEEESKKDEKPVKKEKEDEDKPAEPVKGIPAFWLTTLKNLDMLTELIREEDEPALLALKDIVIAPLTDNDGFQLVFHFDDNEFFTNKTLTKTYTVSMEKGGELVYSGTTGCDIAWKEGKNLSVKTITKTQRHKGKGTKRTVTQTVPNETFFQFFSPPKTPEGEDEELDEEQEGLLAQDFEIGETLKTRVIPHAVLWFTGEALDYEDYEDEEGDDDEEDYDDEEGDDDGEDEEQDEDFDPKKAQPNKPAECKQQ</sequence>
<feature type="compositionally biased region" description="Basic and acidic residues" evidence="3">
    <location>
        <begin position="152"/>
        <end position="164"/>
    </location>
</feature>
<evidence type="ECO:0000313" key="5">
    <source>
        <dbReference type="Proteomes" id="UP000008743"/>
    </source>
</evidence>
<organism evidence="4 5">
    <name type="scientific">Capsaspora owczarzaki (strain ATCC 30864)</name>
    <dbReference type="NCBI Taxonomy" id="595528"/>
    <lineage>
        <taxon>Eukaryota</taxon>
        <taxon>Filasterea</taxon>
        <taxon>Capsaspora</taxon>
    </lineage>
</organism>
<evidence type="ECO:0000313" key="4">
    <source>
        <dbReference type="EMBL" id="KJE97538.1"/>
    </source>
</evidence>